<accession>A0A9D1ISN8</accession>
<reference evidence="3" key="1">
    <citation type="submission" date="2020-10" db="EMBL/GenBank/DDBJ databases">
        <authorList>
            <person name="Gilroy R."/>
        </authorList>
    </citation>
    <scope>NUCLEOTIDE SEQUENCE</scope>
    <source>
        <strain evidence="3">CHK191-8634</strain>
    </source>
</reference>
<gene>
    <name evidence="3" type="ORF">IAB67_02480</name>
</gene>
<reference evidence="3" key="2">
    <citation type="journal article" date="2021" name="PeerJ">
        <title>Extensive microbial diversity within the chicken gut microbiome revealed by metagenomics and culture.</title>
        <authorList>
            <person name="Gilroy R."/>
            <person name="Ravi A."/>
            <person name="Getino M."/>
            <person name="Pursley I."/>
            <person name="Horton D.L."/>
            <person name="Alikhan N.F."/>
            <person name="Baker D."/>
            <person name="Gharbi K."/>
            <person name="Hall N."/>
            <person name="Watson M."/>
            <person name="Adriaenssens E.M."/>
            <person name="Foster-Nyarko E."/>
            <person name="Jarju S."/>
            <person name="Secka A."/>
            <person name="Antonio M."/>
            <person name="Oren A."/>
            <person name="Chaudhuri R.R."/>
            <person name="La Ragione R."/>
            <person name="Hildebrand F."/>
            <person name="Pallen M.J."/>
        </authorList>
    </citation>
    <scope>NUCLEOTIDE SEQUENCE</scope>
    <source>
        <strain evidence="3">CHK191-8634</strain>
    </source>
</reference>
<proteinExistence type="predicted"/>
<feature type="transmembrane region" description="Helical" evidence="1">
    <location>
        <begin position="35"/>
        <end position="52"/>
    </location>
</feature>
<dbReference type="EMBL" id="DVMR01000028">
    <property type="protein sequence ID" value="HIU43145.1"/>
    <property type="molecule type" value="Genomic_DNA"/>
</dbReference>
<protein>
    <submittedName>
        <fullName evidence="3">YcxB family protein</fullName>
    </submittedName>
</protein>
<sequence>MQFTFETVYDQQAMTAMARALRKTIRQKRSRRSHVFGWIVIALVLVLSLPSGGEVWTFSPRMLVNWLAALAIFIVLLFEDRINGAVARRRILAGTGRTISTFREDGFCSETGVGKTEWHYQSITQLAETPDYFVFVFDQSHGQAYDKRTLIGGTADEFRSFIESKTGKSVQQVH</sequence>
<evidence type="ECO:0000313" key="4">
    <source>
        <dbReference type="Proteomes" id="UP000824073"/>
    </source>
</evidence>
<evidence type="ECO:0000259" key="2">
    <source>
        <dbReference type="Pfam" id="PF14317"/>
    </source>
</evidence>
<feature type="transmembrane region" description="Helical" evidence="1">
    <location>
        <begin position="58"/>
        <end position="78"/>
    </location>
</feature>
<dbReference type="InterPro" id="IPR025588">
    <property type="entry name" value="YcxB-like_C"/>
</dbReference>
<dbReference type="Pfam" id="PF14317">
    <property type="entry name" value="YcxB"/>
    <property type="match status" value="1"/>
</dbReference>
<feature type="domain" description="YcxB-like C-terminal" evidence="2">
    <location>
        <begin position="102"/>
        <end position="162"/>
    </location>
</feature>
<organism evidence="3 4">
    <name type="scientific">Candidatus Ventrousia excrementavium</name>
    <dbReference type="NCBI Taxonomy" id="2840961"/>
    <lineage>
        <taxon>Bacteria</taxon>
        <taxon>Bacillati</taxon>
        <taxon>Bacillota</taxon>
        <taxon>Clostridia</taxon>
        <taxon>Eubacteriales</taxon>
        <taxon>Clostridiaceae</taxon>
        <taxon>Clostridiaceae incertae sedis</taxon>
        <taxon>Candidatus Ventrousia</taxon>
    </lineage>
</organism>
<evidence type="ECO:0000313" key="3">
    <source>
        <dbReference type="EMBL" id="HIU43145.1"/>
    </source>
</evidence>
<comment type="caution">
    <text evidence="3">The sequence shown here is derived from an EMBL/GenBank/DDBJ whole genome shotgun (WGS) entry which is preliminary data.</text>
</comment>
<keyword evidence="1" id="KW-0472">Membrane</keyword>
<evidence type="ECO:0000256" key="1">
    <source>
        <dbReference type="SAM" id="Phobius"/>
    </source>
</evidence>
<dbReference type="Proteomes" id="UP000824073">
    <property type="component" value="Unassembled WGS sequence"/>
</dbReference>
<keyword evidence="1" id="KW-1133">Transmembrane helix</keyword>
<name>A0A9D1ISN8_9CLOT</name>
<keyword evidence="1" id="KW-0812">Transmembrane</keyword>
<dbReference type="AlphaFoldDB" id="A0A9D1ISN8"/>